<dbReference type="Proteomes" id="UP000551709">
    <property type="component" value="Plasmid pBb1S5b"/>
</dbReference>
<name>A0A8T5VM92_9BRAD</name>
<keyword evidence="1" id="KW-0614">Plasmid</keyword>
<organism evidence="1 2">
    <name type="scientific">Bradyrhizobium barranii subsp. apii</name>
    <dbReference type="NCBI Taxonomy" id="2819348"/>
    <lineage>
        <taxon>Bacteria</taxon>
        <taxon>Pseudomonadati</taxon>
        <taxon>Pseudomonadota</taxon>
        <taxon>Alphaproteobacteria</taxon>
        <taxon>Hyphomicrobiales</taxon>
        <taxon>Nitrobacteraceae</taxon>
        <taxon>Bradyrhizobium</taxon>
        <taxon>Bradyrhizobium barranii</taxon>
    </lineage>
</organism>
<dbReference type="SUPFAM" id="SSF88723">
    <property type="entry name" value="PIN domain-like"/>
    <property type="match status" value="1"/>
</dbReference>
<dbReference type="EMBL" id="CP096257">
    <property type="protein sequence ID" value="UPT92402.1"/>
    <property type="molecule type" value="Genomic_DNA"/>
</dbReference>
<dbReference type="Pfam" id="PF01850">
    <property type="entry name" value="PIN"/>
    <property type="match status" value="1"/>
</dbReference>
<dbReference type="RefSeq" id="WP_166107257.1">
    <property type="nucleotide sequence ID" value="NZ_CP096257.1"/>
</dbReference>
<dbReference type="InterPro" id="IPR029060">
    <property type="entry name" value="PIN-like_dom_sf"/>
</dbReference>
<protein>
    <submittedName>
        <fullName evidence="1">Type II toxin-antitoxin system VapC family toxin</fullName>
    </submittedName>
</protein>
<sequence>MYIDASAIVAILGEENDAGDLLARLDSSSSQLLVSPPTVYEAVISLARKKADENGMKGKPVPVHFIETSQSAVAKFLEDFGIKEIMVSADIGRKAVDAAKCYGKVVGHKADLNFGDCFAYAGAKAYHLPLLYKGNDFAETDLA</sequence>
<evidence type="ECO:0000313" key="2">
    <source>
        <dbReference type="Proteomes" id="UP000551709"/>
    </source>
</evidence>
<dbReference type="InterPro" id="IPR002716">
    <property type="entry name" value="PIN_dom"/>
</dbReference>
<dbReference type="CDD" id="cd09871">
    <property type="entry name" value="PIN_MtVapC28-VapC30-like"/>
    <property type="match status" value="1"/>
</dbReference>
<dbReference type="Gene3D" id="3.40.50.1010">
    <property type="entry name" value="5'-nuclease"/>
    <property type="match status" value="1"/>
</dbReference>
<reference evidence="1 2" key="1">
    <citation type="journal article" date="2017" name="Syst. Appl. Microbiol.">
        <title>Soybeans inoculated with root zone soils of Canadian native legumes harbour diverse and novel Bradyrhizobium spp. that possess agricultural potential.</title>
        <authorList>
            <person name="Bromfield E.S.P."/>
            <person name="Cloutier S."/>
            <person name="Tambong J.T."/>
            <person name="Tran Thi T.V."/>
        </authorList>
    </citation>
    <scope>NUCLEOTIDE SEQUENCE [LARGE SCALE GENOMIC DNA]</scope>
    <source>
        <strain evidence="1 2">1S5</strain>
    </source>
</reference>
<dbReference type="AlphaFoldDB" id="A0A8T5VM92"/>
<proteinExistence type="predicted"/>
<geneLocation type="plasmid" evidence="1 2">
    <name>pBb1S5b</name>
</geneLocation>
<gene>
    <name evidence="1" type="ORF">HAP41_0000049815</name>
</gene>
<evidence type="ECO:0000313" key="1">
    <source>
        <dbReference type="EMBL" id="UPT92402.1"/>
    </source>
</evidence>
<accession>A0A8T5VM92</accession>